<sequence>MQSRCPGAQVPIKACGLSTRYQIATRLAGSSPSTFTTAEVGATVRQFTGTELAPESAYIFRLPAKTRQGWSSRWRAPSSPLRREPPRDESLNSLLQEYQIYYWELESEVSSATVSKMLKTALALQAELPALRNTGVMRSS</sequence>
<dbReference type="Proteomes" id="UP000248481">
    <property type="component" value="Chromosome 14"/>
</dbReference>
<evidence type="ECO:0000313" key="2">
    <source>
        <dbReference type="Proteomes" id="UP000248481"/>
    </source>
</evidence>
<name>A0A8M1MSX6_NEOSC</name>
<proteinExistence type="predicted"/>
<dbReference type="RefSeq" id="XP_044776961.1">
    <property type="nucleotide sequence ID" value="XM_044921026.1"/>
</dbReference>
<accession>A0A8M1MSX6</accession>
<dbReference type="Gene3D" id="2.60.40.10">
    <property type="entry name" value="Immunoglobulins"/>
    <property type="match status" value="1"/>
</dbReference>
<dbReference type="SUPFAM" id="SSF49265">
    <property type="entry name" value="Fibronectin type III"/>
    <property type="match status" value="1"/>
</dbReference>
<dbReference type="InterPro" id="IPR013783">
    <property type="entry name" value="Ig-like_fold"/>
</dbReference>
<keyword evidence="2" id="KW-1185">Reference proteome</keyword>
<reference evidence="3" key="1">
    <citation type="submission" date="2025-08" db="UniProtKB">
        <authorList>
            <consortium name="RefSeq"/>
        </authorList>
    </citation>
    <scope>IDENTIFICATION</scope>
    <source>
        <tissue evidence="3">Blood</tissue>
    </source>
</reference>
<dbReference type="KEGG" id="nsu:110579829"/>
<gene>
    <name evidence="3" type="primary">LOC110579829</name>
</gene>
<dbReference type="GeneID" id="110579829"/>
<evidence type="ECO:0000313" key="3">
    <source>
        <dbReference type="RefSeq" id="XP_044776961.1"/>
    </source>
</evidence>
<dbReference type="AlphaFoldDB" id="A0A8M1MSX6"/>
<feature type="region of interest" description="Disordered" evidence="1">
    <location>
        <begin position="68"/>
        <end position="88"/>
    </location>
</feature>
<organism evidence="2 3">
    <name type="scientific">Neomonachus schauinslandi</name>
    <name type="common">Hawaiian monk seal</name>
    <name type="synonym">Monachus schauinslandi</name>
    <dbReference type="NCBI Taxonomy" id="29088"/>
    <lineage>
        <taxon>Eukaryota</taxon>
        <taxon>Metazoa</taxon>
        <taxon>Chordata</taxon>
        <taxon>Craniata</taxon>
        <taxon>Vertebrata</taxon>
        <taxon>Euteleostomi</taxon>
        <taxon>Mammalia</taxon>
        <taxon>Eutheria</taxon>
        <taxon>Laurasiatheria</taxon>
        <taxon>Carnivora</taxon>
        <taxon>Caniformia</taxon>
        <taxon>Pinnipedia</taxon>
        <taxon>Phocidae</taxon>
        <taxon>Monachinae</taxon>
        <taxon>Monachini</taxon>
        <taxon>Neomonachus</taxon>
    </lineage>
</organism>
<dbReference type="InterPro" id="IPR036116">
    <property type="entry name" value="FN3_sf"/>
</dbReference>
<evidence type="ECO:0000256" key="1">
    <source>
        <dbReference type="SAM" id="MobiDB-lite"/>
    </source>
</evidence>
<protein>
    <submittedName>
        <fullName evidence="3">Protein sidekick-1-like</fullName>
    </submittedName>
</protein>